<dbReference type="GO" id="GO:0003747">
    <property type="term" value="F:translation release factor activity"/>
    <property type="evidence" value="ECO:0007669"/>
    <property type="project" value="InterPro"/>
</dbReference>
<reference evidence="3 4" key="1">
    <citation type="journal article" date="2023" name="G3 (Bethesda)">
        <title>A chromosome-length genome assembly and annotation of blackberry (Rubus argutus, cv. 'Hillquist').</title>
        <authorList>
            <person name="Bruna T."/>
            <person name="Aryal R."/>
            <person name="Dudchenko O."/>
            <person name="Sargent D.J."/>
            <person name="Mead D."/>
            <person name="Buti M."/>
            <person name="Cavallini A."/>
            <person name="Hytonen T."/>
            <person name="Andres J."/>
            <person name="Pham M."/>
            <person name="Weisz D."/>
            <person name="Mascagni F."/>
            <person name="Usai G."/>
            <person name="Natali L."/>
            <person name="Bassil N."/>
            <person name="Fernandez G.E."/>
            <person name="Lomsadze A."/>
            <person name="Armour M."/>
            <person name="Olukolu B."/>
            <person name="Poorten T."/>
            <person name="Britton C."/>
            <person name="Davik J."/>
            <person name="Ashrafi H."/>
            <person name="Aiden E.L."/>
            <person name="Borodovsky M."/>
            <person name="Worthington M."/>
        </authorList>
    </citation>
    <scope>NUCLEOTIDE SEQUENCE [LARGE SCALE GENOMIC DNA]</scope>
    <source>
        <strain evidence="3">PI 553951</strain>
    </source>
</reference>
<gene>
    <name evidence="3" type="ORF">M0R45_019965</name>
</gene>
<dbReference type="InterPro" id="IPR000352">
    <property type="entry name" value="Pep_chain_release_fac_I"/>
</dbReference>
<feature type="domain" description="Peptide chain release factor" evidence="2">
    <location>
        <begin position="134"/>
        <end position="244"/>
    </location>
</feature>
<comment type="caution">
    <text evidence="3">The sequence shown here is derived from an EMBL/GenBank/DDBJ whole genome shotgun (WGS) entry which is preliminary data.</text>
</comment>
<dbReference type="Pfam" id="PF03462">
    <property type="entry name" value="PCRF"/>
    <property type="match status" value="1"/>
</dbReference>
<keyword evidence="4" id="KW-1185">Reference proteome</keyword>
<evidence type="ECO:0000259" key="2">
    <source>
        <dbReference type="SMART" id="SM00937"/>
    </source>
</evidence>
<dbReference type="SUPFAM" id="SSF75620">
    <property type="entry name" value="Release factor"/>
    <property type="match status" value="1"/>
</dbReference>
<dbReference type="PANTHER" id="PTHR43116">
    <property type="entry name" value="PEPTIDE CHAIN RELEASE FACTOR 2"/>
    <property type="match status" value="1"/>
</dbReference>
<dbReference type="PANTHER" id="PTHR43116:SF4">
    <property type="entry name" value="PEPTIDE CHAIN RELEASE FACTOR PRFB3, CHLOROPLASTIC"/>
    <property type="match status" value="1"/>
</dbReference>
<accession>A0AAW1X9D6</accession>
<dbReference type="InterPro" id="IPR005139">
    <property type="entry name" value="PCRF"/>
</dbReference>
<dbReference type="Pfam" id="PF00472">
    <property type="entry name" value="RF-1"/>
    <property type="match status" value="1"/>
</dbReference>
<dbReference type="Proteomes" id="UP001457282">
    <property type="component" value="Unassembled WGS sequence"/>
</dbReference>
<evidence type="ECO:0000256" key="1">
    <source>
        <dbReference type="ARBA" id="ARBA00010835"/>
    </source>
</evidence>
<dbReference type="Gene3D" id="3.30.70.1660">
    <property type="match status" value="1"/>
</dbReference>
<dbReference type="EMBL" id="JBEDUW010000004">
    <property type="protein sequence ID" value="KAK9932741.1"/>
    <property type="molecule type" value="Genomic_DNA"/>
</dbReference>
<dbReference type="AlphaFoldDB" id="A0AAW1X9D6"/>
<dbReference type="InterPro" id="IPR045853">
    <property type="entry name" value="Pep_chain_release_fac_I_sf"/>
</dbReference>
<name>A0AAW1X9D6_RUBAR</name>
<protein>
    <recommendedName>
        <fullName evidence="2">Peptide chain release factor domain-containing protein</fullName>
    </recommendedName>
</protein>
<dbReference type="Gene3D" id="3.30.160.20">
    <property type="match status" value="1"/>
</dbReference>
<dbReference type="GO" id="GO:0005737">
    <property type="term" value="C:cytoplasm"/>
    <property type="evidence" value="ECO:0007669"/>
    <property type="project" value="UniProtKB-ARBA"/>
</dbReference>
<evidence type="ECO:0000313" key="3">
    <source>
        <dbReference type="EMBL" id="KAK9932741.1"/>
    </source>
</evidence>
<evidence type="ECO:0000313" key="4">
    <source>
        <dbReference type="Proteomes" id="UP001457282"/>
    </source>
</evidence>
<sequence>MAAESAFVRNGSSSTTTAAALFSSTWKHSQRKTQQSLHTHCVDDKNRFYKQLGLFSLKKKIEDAVLRAEILAPLALELEEERRNEQEQLIRDYDLWDDTAKSNEILAKLADSVRVVDALRDLTYKAEEAKLITQLAEIDAVNYELFRQAYDASLDMSKILNKYEISKLLRGPYDMEGACLIIKAGGKGYSEVWVKQLLSMYSKWARKLGYKGRVVEKRSSTNGGLKSATIEFEYEFAYGYLSGEAGVHYIISSKNGSAVHKASSASVDVVPLFLGRAYDLEIDDEDLIIVLPSKLEEEQSQTGPSVYIHHKPTGISVQSSGERSHFANKMKAMNRLKAKLLILALEQGVTKASDIKKEEIVSVWQKETRRYMSHPHKLVEDVKTGIELPDLMSVLDGNLEPLIAAHINTRQ</sequence>
<comment type="similarity">
    <text evidence="1">Belongs to the prokaryotic/mitochondrial release factor family.</text>
</comment>
<dbReference type="SMART" id="SM00937">
    <property type="entry name" value="PCRF"/>
    <property type="match status" value="1"/>
</dbReference>
<proteinExistence type="inferred from homology"/>
<organism evidence="3 4">
    <name type="scientific">Rubus argutus</name>
    <name type="common">Southern blackberry</name>
    <dbReference type="NCBI Taxonomy" id="59490"/>
    <lineage>
        <taxon>Eukaryota</taxon>
        <taxon>Viridiplantae</taxon>
        <taxon>Streptophyta</taxon>
        <taxon>Embryophyta</taxon>
        <taxon>Tracheophyta</taxon>
        <taxon>Spermatophyta</taxon>
        <taxon>Magnoliopsida</taxon>
        <taxon>eudicotyledons</taxon>
        <taxon>Gunneridae</taxon>
        <taxon>Pentapetalae</taxon>
        <taxon>rosids</taxon>
        <taxon>fabids</taxon>
        <taxon>Rosales</taxon>
        <taxon>Rosaceae</taxon>
        <taxon>Rosoideae</taxon>
        <taxon>Rosoideae incertae sedis</taxon>
        <taxon>Rubus</taxon>
    </lineage>
</organism>